<evidence type="ECO:0000256" key="1">
    <source>
        <dbReference type="ARBA" id="ARBA00001933"/>
    </source>
</evidence>
<reference evidence="4 5" key="1">
    <citation type="submission" date="2019-03" db="EMBL/GenBank/DDBJ databases">
        <title>Roseomonas sp. a novel Roseomonas species isolated from Sea whip Gorgonian.</title>
        <authorList>
            <person name="Li F."/>
            <person name="Pan X."/>
            <person name="Huang S."/>
            <person name="Li Z."/>
            <person name="Meng B."/>
        </authorList>
    </citation>
    <scope>NUCLEOTIDE SEQUENCE [LARGE SCALE GENOMIC DNA]</scope>
    <source>
        <strain evidence="4 5">M0104</strain>
    </source>
</reference>
<gene>
    <name evidence="4" type="ORF">E0493_15705</name>
</gene>
<comment type="caution">
    <text evidence="4">The sequence shown here is derived from an EMBL/GenBank/DDBJ whole genome shotgun (WGS) entry which is preliminary data.</text>
</comment>
<dbReference type="OrthoDB" id="9801052at2"/>
<dbReference type="SUPFAM" id="SSF53383">
    <property type="entry name" value="PLP-dependent transferases"/>
    <property type="match status" value="1"/>
</dbReference>
<dbReference type="AlphaFoldDB" id="A0A845BDH5"/>
<sequence>MSGPHLVGGVSSAARALPPLDGAALAVVRSQGPYLWDAAGRRYVDTALGFGGTVLGHAPPEVMEAAAAALRDGPLPAFAHPGEEAAAAAIATHAGPLDRVLFVSTGSEAVHLACRAARVATGRPRIAKMAGGFDGWLDDVAFGGAGAPEAAFPGNARPGTDRLSLLRFNDAEDAERLFAEHDDIAAVLVEPMLANAGCIMPAPGYLQRLQQLARRHGALLIMDEVLMGFRLHAGLTAHHLGLDPDLVTLGKAIGSGVPVAAVAGRAEIMRAFAEGRAVRAGTYSGNPVSCAAVVATMRLLDQADYPALLARGDALRGRIERSFARAGLPVVTSGYGDVFALWPGEAAPADYDAARRGLRPDWSEALHLELRRRGVLVMPSGYGRLYLSFAHDAEALALMEEAFAVAAPVLAQGLRP</sequence>
<dbReference type="CDD" id="cd00610">
    <property type="entry name" value="OAT_like"/>
    <property type="match status" value="1"/>
</dbReference>
<accession>A0A845BDH5</accession>
<dbReference type="Gene3D" id="3.90.1150.10">
    <property type="entry name" value="Aspartate Aminotransferase, domain 1"/>
    <property type="match status" value="1"/>
</dbReference>
<keyword evidence="4" id="KW-0808">Transferase</keyword>
<dbReference type="Gene3D" id="3.40.640.10">
    <property type="entry name" value="Type I PLP-dependent aspartate aminotransferase-like (Major domain)"/>
    <property type="match status" value="1"/>
</dbReference>
<name>A0A845BDH5_9PROT</name>
<protein>
    <submittedName>
        <fullName evidence="4">Aminotransferase class III-fold pyridoxal phosphate-dependent enzyme</fullName>
    </submittedName>
</protein>
<keyword evidence="5" id="KW-1185">Reference proteome</keyword>
<dbReference type="InterPro" id="IPR049704">
    <property type="entry name" value="Aminotrans_3_PPA_site"/>
</dbReference>
<dbReference type="EMBL" id="SNVJ01000014">
    <property type="protein sequence ID" value="MXP64798.1"/>
    <property type="molecule type" value="Genomic_DNA"/>
</dbReference>
<dbReference type="GO" id="GO:0008483">
    <property type="term" value="F:transaminase activity"/>
    <property type="evidence" value="ECO:0007669"/>
    <property type="project" value="UniProtKB-KW"/>
</dbReference>
<dbReference type="Pfam" id="PF00202">
    <property type="entry name" value="Aminotran_3"/>
    <property type="match status" value="1"/>
</dbReference>
<dbReference type="RefSeq" id="WP_160938199.1">
    <property type="nucleotide sequence ID" value="NZ_SNVJ01000014.1"/>
</dbReference>
<comment type="cofactor">
    <cofactor evidence="1">
        <name>pyridoxal 5'-phosphate</name>
        <dbReference type="ChEBI" id="CHEBI:597326"/>
    </cofactor>
</comment>
<dbReference type="InterPro" id="IPR005814">
    <property type="entry name" value="Aminotrans_3"/>
</dbReference>
<dbReference type="InterPro" id="IPR015422">
    <property type="entry name" value="PyrdxlP-dep_Trfase_small"/>
</dbReference>
<dbReference type="PROSITE" id="PS00600">
    <property type="entry name" value="AA_TRANSFER_CLASS_3"/>
    <property type="match status" value="1"/>
</dbReference>
<dbReference type="PANTHER" id="PTHR43713">
    <property type="entry name" value="GLUTAMATE-1-SEMIALDEHYDE 2,1-AMINOMUTASE"/>
    <property type="match status" value="1"/>
</dbReference>
<organism evidence="4 5">
    <name type="scientific">Teichococcus coralli</name>
    <dbReference type="NCBI Taxonomy" id="2545983"/>
    <lineage>
        <taxon>Bacteria</taxon>
        <taxon>Pseudomonadati</taxon>
        <taxon>Pseudomonadota</taxon>
        <taxon>Alphaproteobacteria</taxon>
        <taxon>Acetobacterales</taxon>
        <taxon>Roseomonadaceae</taxon>
        <taxon>Roseomonas</taxon>
    </lineage>
</organism>
<keyword evidence="4" id="KW-0032">Aminotransferase</keyword>
<proteinExistence type="inferred from homology"/>
<dbReference type="InterPro" id="IPR015421">
    <property type="entry name" value="PyrdxlP-dep_Trfase_major"/>
</dbReference>
<dbReference type="InterPro" id="IPR015424">
    <property type="entry name" value="PyrdxlP-dep_Trfase"/>
</dbReference>
<evidence type="ECO:0000313" key="4">
    <source>
        <dbReference type="EMBL" id="MXP64798.1"/>
    </source>
</evidence>
<dbReference type="PANTHER" id="PTHR43713:SF3">
    <property type="entry name" value="GLUTAMATE-1-SEMIALDEHYDE 2,1-AMINOMUTASE 1, CHLOROPLASTIC-RELATED"/>
    <property type="match status" value="1"/>
</dbReference>
<dbReference type="Proteomes" id="UP000460715">
    <property type="component" value="Unassembled WGS sequence"/>
</dbReference>
<evidence type="ECO:0000256" key="2">
    <source>
        <dbReference type="ARBA" id="ARBA00022898"/>
    </source>
</evidence>
<dbReference type="GO" id="GO:0030170">
    <property type="term" value="F:pyridoxal phosphate binding"/>
    <property type="evidence" value="ECO:0007669"/>
    <property type="project" value="InterPro"/>
</dbReference>
<evidence type="ECO:0000256" key="3">
    <source>
        <dbReference type="RuleBase" id="RU003560"/>
    </source>
</evidence>
<keyword evidence="2 3" id="KW-0663">Pyridoxal phosphate</keyword>
<evidence type="ECO:0000313" key="5">
    <source>
        <dbReference type="Proteomes" id="UP000460715"/>
    </source>
</evidence>
<comment type="similarity">
    <text evidence="3">Belongs to the class-III pyridoxal-phosphate-dependent aminotransferase family.</text>
</comment>